<dbReference type="VEuPathDB" id="FungiDB:RhiirFUN_008603"/>
<dbReference type="VEuPathDB" id="FungiDB:RhiirFUN_008604"/>
<dbReference type="OrthoDB" id="2368506at2759"/>
<organism evidence="1 2">
    <name type="scientific">Rhizophagus irregularis</name>
    <dbReference type="NCBI Taxonomy" id="588596"/>
    <lineage>
        <taxon>Eukaryota</taxon>
        <taxon>Fungi</taxon>
        <taxon>Fungi incertae sedis</taxon>
        <taxon>Mucoromycota</taxon>
        <taxon>Glomeromycotina</taxon>
        <taxon>Glomeromycetes</taxon>
        <taxon>Glomerales</taxon>
        <taxon>Glomeraceae</taxon>
        <taxon>Rhizophagus</taxon>
    </lineage>
</organism>
<accession>A0A915ZWS3</accession>
<evidence type="ECO:0000313" key="2">
    <source>
        <dbReference type="Proteomes" id="UP000684084"/>
    </source>
</evidence>
<sequence length="663" mass="75844">MANREGKQLKLLSAILKGKRDKSDVKRLQNSIVRKTSRIQKNKVSLNDKLPNKNIEGLRGITLQDNENVTLLDGTNDIVDYWAEEQIPLKKYIHVIVELLEQPVVGKCVVIILSAQCERDASLPELILNLQYTAILSLTLLASAWSSSVLTYEQPVTGKNKILTSGIAELQLQDKKLWVRYNDERVFLPENILGLLRVFNVDNAYEIIVEENDDVSSSSKEKGKEKEMEIKESNIEVKRIENAFHIDYQGSALDTFYERLVLFHDERLVCCIDEAHELLERIPNSNDETYFVRWRRQIRNIIWHGFFNVLLSTNGKIDNFLPPDTKDTPSARMHDYFLFPAYLDVHTIDALVSLAPIGKSYVPQRTLYLGIPLWGSLAQAGRPSDPILASGALKGIIEVGLENCLDTLLEQFSRGVVEAGERGELVGRISFLEAYIRAVKESQESPYTYLEKVPLPLFLKSLRKGIDKKLDNLLTKMELDQAEIGFNHWTSLLASNKDYVKEGGYKYLTAALVKEAYHRHTAFKMPLGFPTIDHVIPFKYSTSNRTDNYGIISIQNKNAKQTSYQDSDVPILVNLISALSRNNFNGIILGIYIDIGTSIQLRFTSPWPLDPRWRRDPLNREQAIKSFLPLVFKQDQCHTKIAVSRENYDFQIFRRTFIILVYE</sequence>
<dbReference type="EMBL" id="CAGKOT010000086">
    <property type="protein sequence ID" value="CAB5394038.1"/>
    <property type="molecule type" value="Genomic_DNA"/>
</dbReference>
<proteinExistence type="predicted"/>
<comment type="caution">
    <text evidence="1">The sequence shown here is derived from an EMBL/GenBank/DDBJ whole genome shotgun (WGS) entry which is preliminary data.</text>
</comment>
<reference evidence="1" key="1">
    <citation type="submission" date="2020-05" db="EMBL/GenBank/DDBJ databases">
        <authorList>
            <person name="Rincon C."/>
            <person name="Sanders R I."/>
            <person name="Robbins C."/>
            <person name="Chaturvedi A."/>
        </authorList>
    </citation>
    <scope>NUCLEOTIDE SEQUENCE</scope>
    <source>
        <strain evidence="1">CHB12</strain>
    </source>
</reference>
<protein>
    <submittedName>
        <fullName evidence="1">Uncharacterized protein</fullName>
    </submittedName>
</protein>
<dbReference type="PANTHER" id="PTHR33266">
    <property type="entry name" value="CHROMOSOME 15, WHOLE GENOME SHOTGUN SEQUENCE"/>
    <property type="match status" value="1"/>
</dbReference>
<dbReference type="AlphaFoldDB" id="A0A915ZWS3"/>
<dbReference type="Proteomes" id="UP000684084">
    <property type="component" value="Unassembled WGS sequence"/>
</dbReference>
<evidence type="ECO:0000313" key="1">
    <source>
        <dbReference type="EMBL" id="CAB5394038.1"/>
    </source>
</evidence>
<name>A0A915ZWS3_9GLOM</name>
<dbReference type="PANTHER" id="PTHR33266:SF1">
    <property type="entry name" value="F-BOX DOMAIN-CONTAINING PROTEIN"/>
    <property type="match status" value="1"/>
</dbReference>
<gene>
    <name evidence="1" type="ORF">CHRIB12_LOCUS23138</name>
</gene>